<gene>
    <name evidence="2" type="ORF">BQ8794_10076</name>
</gene>
<proteinExistence type="predicted"/>
<keyword evidence="1" id="KW-0472">Membrane</keyword>
<organism evidence="2 3">
    <name type="scientific">Mesorhizobium prunaredense</name>
    <dbReference type="NCBI Taxonomy" id="1631249"/>
    <lineage>
        <taxon>Bacteria</taxon>
        <taxon>Pseudomonadati</taxon>
        <taxon>Pseudomonadota</taxon>
        <taxon>Alphaproteobacteria</taxon>
        <taxon>Hyphomicrobiales</taxon>
        <taxon>Phyllobacteriaceae</taxon>
        <taxon>Mesorhizobium</taxon>
    </lineage>
</organism>
<dbReference type="EMBL" id="FTPD01000001">
    <property type="protein sequence ID" value="SIT52706.1"/>
    <property type="molecule type" value="Genomic_DNA"/>
</dbReference>
<keyword evidence="1" id="KW-0812">Transmembrane</keyword>
<dbReference type="RefSeq" id="WP_167378579.1">
    <property type="nucleotide sequence ID" value="NZ_FTPD01000001.1"/>
</dbReference>
<dbReference type="Proteomes" id="UP000188388">
    <property type="component" value="Unassembled WGS sequence"/>
</dbReference>
<accession>A0A1R3UYJ3</accession>
<evidence type="ECO:0000313" key="3">
    <source>
        <dbReference type="Proteomes" id="UP000188388"/>
    </source>
</evidence>
<protein>
    <submittedName>
        <fullName evidence="2">Uncharacterized protein</fullName>
    </submittedName>
</protein>
<sequence length="47" mass="5453">MTPLPVQFVHTMATALYQFIVLGIRLYFPLGFIALALAKIWFARQQR</sequence>
<dbReference type="AlphaFoldDB" id="A0A1R3UYJ3"/>
<evidence type="ECO:0000256" key="1">
    <source>
        <dbReference type="SAM" id="Phobius"/>
    </source>
</evidence>
<keyword evidence="1" id="KW-1133">Transmembrane helix</keyword>
<dbReference type="STRING" id="1631249.BQ8794_10076"/>
<reference evidence="3" key="1">
    <citation type="submission" date="2017-01" db="EMBL/GenBank/DDBJ databases">
        <authorList>
            <person name="Brunel B."/>
        </authorList>
    </citation>
    <scope>NUCLEOTIDE SEQUENCE [LARGE SCALE GENOMIC DNA]</scope>
</reference>
<feature type="transmembrane region" description="Helical" evidence="1">
    <location>
        <begin position="15"/>
        <end position="42"/>
    </location>
</feature>
<name>A0A1R3UYJ3_9HYPH</name>
<evidence type="ECO:0000313" key="2">
    <source>
        <dbReference type="EMBL" id="SIT52706.1"/>
    </source>
</evidence>
<keyword evidence="3" id="KW-1185">Reference proteome</keyword>